<evidence type="ECO:0000313" key="2">
    <source>
        <dbReference type="EMBL" id="KAK7590323.1"/>
    </source>
</evidence>
<comment type="caution">
    <text evidence="2">The sequence shown here is derived from an EMBL/GenBank/DDBJ whole genome shotgun (WGS) entry which is preliminary data.</text>
</comment>
<dbReference type="Pfam" id="PF01244">
    <property type="entry name" value="Peptidase_M19"/>
    <property type="match status" value="1"/>
</dbReference>
<dbReference type="GO" id="GO:0046872">
    <property type="term" value="F:metal ion binding"/>
    <property type="evidence" value="ECO:0007669"/>
    <property type="project" value="UniProtKB-UniRule"/>
</dbReference>
<dbReference type="EC" id="3.4.13.19" evidence="1"/>
<keyword evidence="1" id="KW-0336">GPI-anchor</keyword>
<protein>
    <recommendedName>
        <fullName evidence="1">Dipeptidase</fullName>
        <ecNumber evidence="1">3.4.13.19</ecNumber>
    </recommendedName>
</protein>
<keyword evidence="1" id="KW-0645">Protease</keyword>
<dbReference type="InterPro" id="IPR032466">
    <property type="entry name" value="Metal_Hydrolase"/>
</dbReference>
<dbReference type="GO" id="GO:0098552">
    <property type="term" value="C:side of membrane"/>
    <property type="evidence" value="ECO:0007669"/>
    <property type="project" value="UniProtKB-KW"/>
</dbReference>
<keyword evidence="1" id="KW-0224">Dipeptidase</keyword>
<dbReference type="GO" id="GO:0006508">
    <property type="term" value="P:proteolysis"/>
    <property type="evidence" value="ECO:0007669"/>
    <property type="project" value="UniProtKB-KW"/>
</dbReference>
<evidence type="ECO:0000256" key="1">
    <source>
        <dbReference type="RuleBase" id="RU341113"/>
    </source>
</evidence>
<keyword evidence="1" id="KW-0479">Metal-binding</keyword>
<comment type="subunit">
    <text evidence="1">Homodimer; disulfide-linked.</text>
</comment>
<comment type="similarity">
    <text evidence="1">Belongs to the metallo-dependent hydrolases superfamily. Peptidase M19 family.</text>
</comment>
<dbReference type="Gene3D" id="3.20.20.140">
    <property type="entry name" value="Metal-dependent hydrolases"/>
    <property type="match status" value="1"/>
</dbReference>
<keyword evidence="3" id="KW-1185">Reference proteome</keyword>
<keyword evidence="1" id="KW-0449">Lipoprotein</keyword>
<dbReference type="EMBL" id="JBBCAQ010000022">
    <property type="protein sequence ID" value="KAK7590323.1"/>
    <property type="molecule type" value="Genomic_DNA"/>
</dbReference>
<keyword evidence="1" id="KW-0482">Metalloprotease</keyword>
<comment type="catalytic activity">
    <reaction evidence="1">
        <text>an L-aminoacyl-L-amino acid + H2O = 2 an L-alpha-amino acid</text>
        <dbReference type="Rhea" id="RHEA:48940"/>
        <dbReference type="ChEBI" id="CHEBI:15377"/>
        <dbReference type="ChEBI" id="CHEBI:59869"/>
        <dbReference type="ChEBI" id="CHEBI:77460"/>
        <dbReference type="EC" id="3.4.13.19"/>
    </reaction>
</comment>
<keyword evidence="1" id="KW-0862">Zinc</keyword>
<keyword evidence="1" id="KW-1015">Disulfide bond</keyword>
<comment type="cofactor">
    <cofactor evidence="1">
        <name>Zn(2+)</name>
        <dbReference type="ChEBI" id="CHEBI:29105"/>
    </cofactor>
</comment>
<proteinExistence type="inferred from homology"/>
<dbReference type="SUPFAM" id="SSF51556">
    <property type="entry name" value="Metallo-dependent hydrolases"/>
    <property type="match status" value="1"/>
</dbReference>
<comment type="subcellular location">
    <subcellularLocation>
        <location evidence="1">Membrane</location>
        <topology evidence="1">Lipid-anchor</topology>
        <topology evidence="1">GPI-anchor</topology>
    </subcellularLocation>
</comment>
<dbReference type="PROSITE" id="PS51365">
    <property type="entry name" value="RENAL_DIPEPTIDASE_2"/>
    <property type="match status" value="1"/>
</dbReference>
<reference evidence="2 3" key="1">
    <citation type="submission" date="2024-03" db="EMBL/GenBank/DDBJ databases">
        <title>Adaptation during the transition from Ophiocordyceps entomopathogen to insect associate is accompanied by gene loss and intensified selection.</title>
        <authorList>
            <person name="Ward C.M."/>
            <person name="Onetto C.A."/>
            <person name="Borneman A.R."/>
        </authorList>
    </citation>
    <scope>NUCLEOTIDE SEQUENCE [LARGE SCALE GENOMIC DNA]</scope>
    <source>
        <strain evidence="2">AWRI1</strain>
        <tissue evidence="2">Single Adult Female</tissue>
    </source>
</reference>
<organism evidence="2 3">
    <name type="scientific">Parthenolecanium corni</name>
    <dbReference type="NCBI Taxonomy" id="536013"/>
    <lineage>
        <taxon>Eukaryota</taxon>
        <taxon>Metazoa</taxon>
        <taxon>Ecdysozoa</taxon>
        <taxon>Arthropoda</taxon>
        <taxon>Hexapoda</taxon>
        <taxon>Insecta</taxon>
        <taxon>Pterygota</taxon>
        <taxon>Neoptera</taxon>
        <taxon>Paraneoptera</taxon>
        <taxon>Hemiptera</taxon>
        <taxon>Sternorrhyncha</taxon>
        <taxon>Coccoidea</taxon>
        <taxon>Coccidae</taxon>
        <taxon>Parthenolecanium</taxon>
    </lineage>
</organism>
<dbReference type="PANTHER" id="PTHR10443:SF12">
    <property type="entry name" value="DIPEPTIDASE"/>
    <property type="match status" value="1"/>
</dbReference>
<name>A0AAN9TFA7_9HEMI</name>
<keyword evidence="1" id="KW-0325">Glycoprotein</keyword>
<keyword evidence="1" id="KW-0472">Membrane</keyword>
<dbReference type="Proteomes" id="UP001367676">
    <property type="component" value="Unassembled WGS sequence"/>
</dbReference>
<sequence>MQDKTKTYSRAFNKDRETIMNQKHENTKLNKMTEMTFKLLANYYQELFPVTFLLASEQTNCLPGKASEQLPGIFRPVLAQDYQSWTTSGLEDVSHFPELLNTLIVKHNWTETQMKKLVGLNVLRVLQQVEKIRDELKDIMHPDEDTILAHYYYKNLPNDCAVHNL</sequence>
<accession>A0AAN9TFA7</accession>
<gene>
    <name evidence="2" type="ORF">V9T40_001936</name>
</gene>
<dbReference type="PANTHER" id="PTHR10443">
    <property type="entry name" value="MICROSOMAL DIPEPTIDASE"/>
    <property type="match status" value="1"/>
</dbReference>
<dbReference type="GO" id="GO:0070573">
    <property type="term" value="F:metallodipeptidase activity"/>
    <property type="evidence" value="ECO:0007669"/>
    <property type="project" value="InterPro"/>
</dbReference>
<evidence type="ECO:0000313" key="3">
    <source>
        <dbReference type="Proteomes" id="UP001367676"/>
    </source>
</evidence>
<dbReference type="AlphaFoldDB" id="A0AAN9TFA7"/>
<keyword evidence="1" id="KW-0378">Hydrolase</keyword>
<dbReference type="InterPro" id="IPR008257">
    <property type="entry name" value="Pept_M19"/>
</dbReference>